<dbReference type="InterPro" id="IPR013563">
    <property type="entry name" value="Oligopep_ABC_C"/>
</dbReference>
<sequence>MMPDHDISPPLLEVKGLNVMIAVKGGGRRVVADVSFTVARGETLCIVGESGSGKTLTALSLMSLLPPRISVVGGGIMYNGRDLLTLDAESRERLNGDEIAMVFQDPMSSLNPVLTVGRQIAESISRHQPSLTRAQRESRAEQALALAGISRGADIMRRHPHQLSGGLCQRVLIAIALANHPRLIIADEPTTALDVTVQAQVMSSMRDACEQTGAALLLITHDMKLVARYAHRVAVMYAGRIVEQGDVQDVFRSPRHPYTRALLGSIPGLDTDVHRELEAIAGEPPDFARLPSGCAFRPRCTLCRNRTPCATEVPQPRADGQAPGHVSACHFADELSLPAGAGRIFVCR</sequence>
<evidence type="ECO:0000256" key="3">
    <source>
        <dbReference type="ARBA" id="ARBA00022448"/>
    </source>
</evidence>
<evidence type="ECO:0000256" key="1">
    <source>
        <dbReference type="ARBA" id="ARBA00004417"/>
    </source>
</evidence>
<evidence type="ECO:0000256" key="4">
    <source>
        <dbReference type="ARBA" id="ARBA00022475"/>
    </source>
</evidence>
<dbReference type="PANTHER" id="PTHR43297:SF2">
    <property type="entry name" value="DIPEPTIDE TRANSPORT ATP-BINDING PROTEIN DPPD"/>
    <property type="match status" value="1"/>
</dbReference>
<evidence type="ECO:0000256" key="5">
    <source>
        <dbReference type="ARBA" id="ARBA00022741"/>
    </source>
</evidence>
<comment type="caution">
    <text evidence="11">The sequence shown here is derived from an EMBL/GenBank/DDBJ whole genome shotgun (WGS) entry which is preliminary data.</text>
</comment>
<dbReference type="Pfam" id="PF00005">
    <property type="entry name" value="ABC_tran"/>
    <property type="match status" value="1"/>
</dbReference>
<dbReference type="GO" id="GO:0016887">
    <property type="term" value="F:ATP hydrolysis activity"/>
    <property type="evidence" value="ECO:0007669"/>
    <property type="project" value="InterPro"/>
</dbReference>
<evidence type="ECO:0000313" key="11">
    <source>
        <dbReference type="EMBL" id="TCL02904.1"/>
    </source>
</evidence>
<dbReference type="Gene3D" id="3.40.50.300">
    <property type="entry name" value="P-loop containing nucleotide triphosphate hydrolases"/>
    <property type="match status" value="1"/>
</dbReference>
<evidence type="ECO:0000259" key="10">
    <source>
        <dbReference type="PROSITE" id="PS50893"/>
    </source>
</evidence>
<dbReference type="FunFam" id="3.40.50.300:FF:000016">
    <property type="entry name" value="Oligopeptide ABC transporter ATP-binding component"/>
    <property type="match status" value="1"/>
</dbReference>
<dbReference type="PROSITE" id="PS50893">
    <property type="entry name" value="ABC_TRANSPORTER_2"/>
    <property type="match status" value="1"/>
</dbReference>
<dbReference type="GO" id="GO:0005524">
    <property type="term" value="F:ATP binding"/>
    <property type="evidence" value="ECO:0007669"/>
    <property type="project" value="UniProtKB-KW"/>
</dbReference>
<evidence type="ECO:0000256" key="9">
    <source>
        <dbReference type="ARBA" id="ARBA00047356"/>
    </source>
</evidence>
<comment type="subcellular location">
    <subcellularLocation>
        <location evidence="1">Cell inner membrane</location>
        <topology evidence="1">Peripheral membrane protein</topology>
    </subcellularLocation>
</comment>
<dbReference type="SUPFAM" id="SSF52540">
    <property type="entry name" value="P-loop containing nucleoside triphosphate hydrolases"/>
    <property type="match status" value="1"/>
</dbReference>
<gene>
    <name evidence="11" type="ORF">EZJ58_0943</name>
</gene>
<dbReference type="OrthoDB" id="9784450at2"/>
<dbReference type="CDD" id="cd03257">
    <property type="entry name" value="ABC_NikE_OppD_transporters"/>
    <property type="match status" value="1"/>
</dbReference>
<accession>A0A4R1N6N1</accession>
<evidence type="ECO:0000256" key="6">
    <source>
        <dbReference type="ARBA" id="ARBA00022840"/>
    </source>
</evidence>
<dbReference type="Proteomes" id="UP000294555">
    <property type="component" value="Unassembled WGS sequence"/>
</dbReference>
<protein>
    <recommendedName>
        <fullName evidence="8">ABC-type dipeptide transporter</fullName>
        <ecNumber evidence="8">7.4.2.9</ecNumber>
    </recommendedName>
</protein>
<dbReference type="InterPro" id="IPR003439">
    <property type="entry name" value="ABC_transporter-like_ATP-bd"/>
</dbReference>
<keyword evidence="5" id="KW-0547">Nucleotide-binding</keyword>
<dbReference type="InterPro" id="IPR003593">
    <property type="entry name" value="AAA+_ATPase"/>
</dbReference>
<comment type="similarity">
    <text evidence="2">Belongs to the ABC transporter superfamily.</text>
</comment>
<dbReference type="EC" id="7.4.2.9" evidence="8"/>
<keyword evidence="3" id="KW-0813">Transport</keyword>
<dbReference type="AlphaFoldDB" id="A0A4R1N6N1"/>
<dbReference type="RefSeq" id="WP_132921814.1">
    <property type="nucleotide sequence ID" value="NZ_SJOI01000001.1"/>
</dbReference>
<keyword evidence="12" id="KW-1185">Reference proteome</keyword>
<keyword evidence="4" id="KW-1003">Cell membrane</keyword>
<proteinExistence type="inferred from homology"/>
<keyword evidence="6 11" id="KW-0067">ATP-binding</keyword>
<evidence type="ECO:0000313" key="12">
    <source>
        <dbReference type="Proteomes" id="UP000294555"/>
    </source>
</evidence>
<reference evidence="11 12" key="1">
    <citation type="submission" date="2019-02" db="EMBL/GenBank/DDBJ databases">
        <title>Investigation of anaerobic lignin degradation for improved lignocellulosic biofuels.</title>
        <authorList>
            <person name="Deangelis K."/>
        </authorList>
    </citation>
    <scope>NUCLEOTIDE SEQUENCE [LARGE SCALE GENOMIC DNA]</scope>
    <source>
        <strain evidence="11 12">159R</strain>
    </source>
</reference>
<dbReference type="PANTHER" id="PTHR43297">
    <property type="entry name" value="OLIGOPEPTIDE TRANSPORT ATP-BINDING PROTEIN APPD"/>
    <property type="match status" value="1"/>
</dbReference>
<dbReference type="SMART" id="SM00382">
    <property type="entry name" value="AAA"/>
    <property type="match status" value="1"/>
</dbReference>
<keyword evidence="7" id="KW-0472">Membrane</keyword>
<evidence type="ECO:0000256" key="2">
    <source>
        <dbReference type="ARBA" id="ARBA00005417"/>
    </source>
</evidence>
<feature type="domain" description="ABC transporter" evidence="10">
    <location>
        <begin position="14"/>
        <end position="263"/>
    </location>
</feature>
<dbReference type="EMBL" id="SJOI01000001">
    <property type="protein sequence ID" value="TCL02904.1"/>
    <property type="molecule type" value="Genomic_DNA"/>
</dbReference>
<comment type="catalytic activity">
    <reaction evidence="9">
        <text>a dipeptide(out) + ATP + H2O = a dipeptide(in) + ADP + phosphate + H(+)</text>
        <dbReference type="Rhea" id="RHEA:23120"/>
        <dbReference type="ChEBI" id="CHEBI:15377"/>
        <dbReference type="ChEBI" id="CHEBI:15378"/>
        <dbReference type="ChEBI" id="CHEBI:30616"/>
        <dbReference type="ChEBI" id="CHEBI:43474"/>
        <dbReference type="ChEBI" id="CHEBI:90799"/>
        <dbReference type="ChEBI" id="CHEBI:456216"/>
        <dbReference type="EC" id="7.4.2.9"/>
    </reaction>
</comment>
<dbReference type="GO" id="GO:0015833">
    <property type="term" value="P:peptide transport"/>
    <property type="evidence" value="ECO:0007669"/>
    <property type="project" value="InterPro"/>
</dbReference>
<organism evidence="11 12">
    <name type="scientific">Sodalis ligni</name>
    <dbReference type="NCBI Taxonomy" id="2697027"/>
    <lineage>
        <taxon>Bacteria</taxon>
        <taxon>Pseudomonadati</taxon>
        <taxon>Pseudomonadota</taxon>
        <taxon>Gammaproteobacteria</taxon>
        <taxon>Enterobacterales</taxon>
        <taxon>Bruguierivoracaceae</taxon>
        <taxon>Sodalis</taxon>
    </lineage>
</organism>
<dbReference type="Pfam" id="PF08352">
    <property type="entry name" value="oligo_HPY"/>
    <property type="match status" value="1"/>
</dbReference>
<dbReference type="NCBIfam" id="TIGR01727">
    <property type="entry name" value="oligo_HPY"/>
    <property type="match status" value="1"/>
</dbReference>
<dbReference type="GO" id="GO:0055085">
    <property type="term" value="P:transmembrane transport"/>
    <property type="evidence" value="ECO:0007669"/>
    <property type="project" value="UniProtKB-ARBA"/>
</dbReference>
<name>A0A4R1N6N1_9GAMM</name>
<dbReference type="GO" id="GO:0005886">
    <property type="term" value="C:plasma membrane"/>
    <property type="evidence" value="ECO:0007669"/>
    <property type="project" value="UniProtKB-SubCell"/>
</dbReference>
<dbReference type="InterPro" id="IPR027417">
    <property type="entry name" value="P-loop_NTPase"/>
</dbReference>
<evidence type="ECO:0000256" key="8">
    <source>
        <dbReference type="ARBA" id="ARBA00038852"/>
    </source>
</evidence>
<dbReference type="InterPro" id="IPR050388">
    <property type="entry name" value="ABC_Ni/Peptide_Import"/>
</dbReference>
<evidence type="ECO:0000256" key="7">
    <source>
        <dbReference type="ARBA" id="ARBA00023136"/>
    </source>
</evidence>